<name>A0A830GRD3_9CREN</name>
<keyword evidence="2" id="KW-1185">Reference proteome</keyword>
<gene>
    <name evidence="1" type="ORF">GCM10007981_03120</name>
</gene>
<dbReference type="RefSeq" id="WP_162508897.1">
    <property type="nucleotide sequence ID" value="NZ_BMNL01000001.1"/>
</dbReference>
<organism evidence="1 2">
    <name type="scientific">Thermocladium modestius</name>
    <dbReference type="NCBI Taxonomy" id="62609"/>
    <lineage>
        <taxon>Archaea</taxon>
        <taxon>Thermoproteota</taxon>
        <taxon>Thermoprotei</taxon>
        <taxon>Thermoproteales</taxon>
        <taxon>Thermoproteaceae</taxon>
        <taxon>Thermocladium</taxon>
    </lineage>
</organism>
<comment type="caution">
    <text evidence="1">The sequence shown here is derived from an EMBL/GenBank/DDBJ whole genome shotgun (WGS) entry which is preliminary data.</text>
</comment>
<evidence type="ECO:0000313" key="1">
    <source>
        <dbReference type="EMBL" id="GGP19437.1"/>
    </source>
</evidence>
<evidence type="ECO:0000313" key="2">
    <source>
        <dbReference type="Proteomes" id="UP000610960"/>
    </source>
</evidence>
<protein>
    <recommendedName>
        <fullName evidence="3">Metal-binding protein</fullName>
    </recommendedName>
</protein>
<dbReference type="EMBL" id="BMNL01000001">
    <property type="protein sequence ID" value="GGP19437.1"/>
    <property type="molecule type" value="Genomic_DNA"/>
</dbReference>
<dbReference type="OrthoDB" id="30921at2157"/>
<accession>A0A830GRD3</accession>
<dbReference type="Proteomes" id="UP000610960">
    <property type="component" value="Unassembled WGS sequence"/>
</dbReference>
<reference evidence="1" key="2">
    <citation type="submission" date="2020-09" db="EMBL/GenBank/DDBJ databases">
        <authorList>
            <person name="Sun Q."/>
            <person name="Ohkuma M."/>
        </authorList>
    </citation>
    <scope>NUCLEOTIDE SEQUENCE</scope>
    <source>
        <strain evidence="1">JCM 10088</strain>
    </source>
</reference>
<proteinExistence type="predicted"/>
<reference evidence="1" key="1">
    <citation type="journal article" date="2014" name="Int. J. Syst. Evol. Microbiol.">
        <title>Complete genome sequence of Corynebacterium casei LMG S-19264T (=DSM 44701T), isolated from a smear-ripened cheese.</title>
        <authorList>
            <consortium name="US DOE Joint Genome Institute (JGI-PGF)"/>
            <person name="Walter F."/>
            <person name="Albersmeier A."/>
            <person name="Kalinowski J."/>
            <person name="Ruckert C."/>
        </authorList>
    </citation>
    <scope>NUCLEOTIDE SEQUENCE</scope>
    <source>
        <strain evidence="1">JCM 10088</strain>
    </source>
</reference>
<sequence>MKCAFYVHTVDGDRCAFLPPEEWRAVRAKYYQQYCSNDGTGCPVLAKANA</sequence>
<evidence type="ECO:0008006" key="3">
    <source>
        <dbReference type="Google" id="ProtNLM"/>
    </source>
</evidence>
<dbReference type="AlphaFoldDB" id="A0A830GRD3"/>